<evidence type="ECO:0000313" key="1">
    <source>
        <dbReference type="EMBL" id="KAE9588875.1"/>
    </source>
</evidence>
<name>A0A6A4NDL2_LUPAL</name>
<proteinExistence type="predicted"/>
<protein>
    <submittedName>
        <fullName evidence="1">Uncharacterized protein</fullName>
    </submittedName>
</protein>
<gene>
    <name evidence="1" type="ORF">Lalb_Chr22g0360221</name>
</gene>
<organism evidence="1 2">
    <name type="scientific">Lupinus albus</name>
    <name type="common">White lupine</name>
    <name type="synonym">Lupinus termis</name>
    <dbReference type="NCBI Taxonomy" id="3870"/>
    <lineage>
        <taxon>Eukaryota</taxon>
        <taxon>Viridiplantae</taxon>
        <taxon>Streptophyta</taxon>
        <taxon>Embryophyta</taxon>
        <taxon>Tracheophyta</taxon>
        <taxon>Spermatophyta</taxon>
        <taxon>Magnoliopsida</taxon>
        <taxon>eudicotyledons</taxon>
        <taxon>Gunneridae</taxon>
        <taxon>Pentapetalae</taxon>
        <taxon>rosids</taxon>
        <taxon>fabids</taxon>
        <taxon>Fabales</taxon>
        <taxon>Fabaceae</taxon>
        <taxon>Papilionoideae</taxon>
        <taxon>50 kb inversion clade</taxon>
        <taxon>genistoids sensu lato</taxon>
        <taxon>core genistoids</taxon>
        <taxon>Genisteae</taxon>
        <taxon>Lupinus</taxon>
    </lineage>
</organism>
<dbReference type="EMBL" id="WOCE01000022">
    <property type="protein sequence ID" value="KAE9588875.1"/>
    <property type="molecule type" value="Genomic_DNA"/>
</dbReference>
<keyword evidence="2" id="KW-1185">Reference proteome</keyword>
<dbReference type="AlphaFoldDB" id="A0A6A4NDL2"/>
<evidence type="ECO:0000313" key="2">
    <source>
        <dbReference type="Proteomes" id="UP000447434"/>
    </source>
</evidence>
<comment type="caution">
    <text evidence="1">The sequence shown here is derived from an EMBL/GenBank/DDBJ whole genome shotgun (WGS) entry which is preliminary data.</text>
</comment>
<reference evidence="2" key="1">
    <citation type="journal article" date="2020" name="Nat. Commun.">
        <title>Genome sequence of the cluster root forming white lupin.</title>
        <authorList>
            <person name="Hufnagel B."/>
            <person name="Marques A."/>
            <person name="Soriano A."/>
            <person name="Marques L."/>
            <person name="Divol F."/>
            <person name="Doumas P."/>
            <person name="Sallet E."/>
            <person name="Mancinotti D."/>
            <person name="Carrere S."/>
            <person name="Marande W."/>
            <person name="Arribat S."/>
            <person name="Keller J."/>
            <person name="Huneau C."/>
            <person name="Blein T."/>
            <person name="Aime D."/>
            <person name="Laguerre M."/>
            <person name="Taylor J."/>
            <person name="Schubert V."/>
            <person name="Nelson M."/>
            <person name="Geu-Flores F."/>
            <person name="Crespi M."/>
            <person name="Gallardo-Guerrero K."/>
            <person name="Delaux P.-M."/>
            <person name="Salse J."/>
            <person name="Berges H."/>
            <person name="Guyot R."/>
            <person name="Gouzy J."/>
            <person name="Peret B."/>
        </authorList>
    </citation>
    <scope>NUCLEOTIDE SEQUENCE [LARGE SCALE GENOMIC DNA]</scope>
    <source>
        <strain evidence="2">cv. Amiga</strain>
    </source>
</reference>
<sequence>MEEFEVEFEETIELFVDNKSAINLAKNPIAHGRSKHREKVSLSKRSSWKRKNQLEALQDRFASCRHYDKGFEG</sequence>
<accession>A0A6A4NDL2</accession>
<dbReference type="Proteomes" id="UP000447434">
    <property type="component" value="Chromosome 22"/>
</dbReference>